<evidence type="ECO:0000256" key="2">
    <source>
        <dbReference type="SAM" id="SignalP"/>
    </source>
</evidence>
<feature type="signal peptide" evidence="2">
    <location>
        <begin position="1"/>
        <end position="24"/>
    </location>
</feature>
<dbReference type="AlphaFoldDB" id="A0ABD1DX51"/>
<keyword evidence="2" id="KW-0732">Signal</keyword>
<feature type="compositionally biased region" description="Low complexity" evidence="1">
    <location>
        <begin position="414"/>
        <end position="428"/>
    </location>
</feature>
<reference evidence="3 4" key="1">
    <citation type="submission" date="2024-05" db="EMBL/GenBank/DDBJ databases">
        <title>Culex pipiens pipiens assembly and annotation.</title>
        <authorList>
            <person name="Alout H."/>
            <person name="Durand T."/>
        </authorList>
    </citation>
    <scope>NUCLEOTIDE SEQUENCE [LARGE SCALE GENOMIC DNA]</scope>
    <source>
        <strain evidence="3">HA-2024</strain>
        <tissue evidence="3">Whole body</tissue>
    </source>
</reference>
<feature type="chain" id="PRO_5044838742" evidence="2">
    <location>
        <begin position="25"/>
        <end position="537"/>
    </location>
</feature>
<feature type="region of interest" description="Disordered" evidence="1">
    <location>
        <begin position="494"/>
        <end position="537"/>
    </location>
</feature>
<feature type="region of interest" description="Disordered" evidence="1">
    <location>
        <begin position="393"/>
        <end position="461"/>
    </location>
</feature>
<accession>A0ABD1DX51</accession>
<organism evidence="3 4">
    <name type="scientific">Culex pipiens pipiens</name>
    <name type="common">Northern house mosquito</name>
    <dbReference type="NCBI Taxonomy" id="38569"/>
    <lineage>
        <taxon>Eukaryota</taxon>
        <taxon>Metazoa</taxon>
        <taxon>Ecdysozoa</taxon>
        <taxon>Arthropoda</taxon>
        <taxon>Hexapoda</taxon>
        <taxon>Insecta</taxon>
        <taxon>Pterygota</taxon>
        <taxon>Neoptera</taxon>
        <taxon>Endopterygota</taxon>
        <taxon>Diptera</taxon>
        <taxon>Nematocera</taxon>
        <taxon>Culicoidea</taxon>
        <taxon>Culicidae</taxon>
        <taxon>Culicinae</taxon>
        <taxon>Culicini</taxon>
        <taxon>Culex</taxon>
        <taxon>Culex</taxon>
    </lineage>
</organism>
<gene>
    <name evidence="3" type="ORF">pipiens_001743</name>
</gene>
<feature type="compositionally biased region" description="Low complexity" evidence="1">
    <location>
        <begin position="171"/>
        <end position="196"/>
    </location>
</feature>
<feature type="compositionally biased region" description="Low complexity" evidence="1">
    <location>
        <begin position="516"/>
        <end position="537"/>
    </location>
</feature>
<feature type="region of interest" description="Disordered" evidence="1">
    <location>
        <begin position="171"/>
        <end position="220"/>
    </location>
</feature>
<proteinExistence type="predicted"/>
<feature type="compositionally biased region" description="Low complexity" evidence="1">
    <location>
        <begin position="204"/>
        <end position="215"/>
    </location>
</feature>
<comment type="caution">
    <text evidence="3">The sequence shown here is derived from an EMBL/GenBank/DDBJ whole genome shotgun (WGS) entry which is preliminary data.</text>
</comment>
<sequence>MLRRLGSSQVAFLIVALLPLLVQPKPATTALDDVEIVEVVPATKDDAMARADLLRAKRSGFNLVSGLKSEDSHFDGWSLKKSILNTLFQAVKAITGGVTILKGQLIKGSGYAISGLGKVVASGGDAVSNVGKKITSSAHLVPAPSHSSVIHPFAKLSGSLSSGSSSLISSASSSSSGGSSSSSSSSGHHTGPSSESFTSYEGPSSYDTHSSSHSYIPPKQSAHYKAPLTSYGTEIESDVYSSAPHHHHYTLPGKTTSVVEASDVLRQILNQKVPSHNSPSTSTGYSYNSYHHATGPMKYEKQPKATPISQYDIPNDPFPPPFKPLKNSNNAYLPPLYGAPHGPIESVTHSQSVVTAFGAPFNGGQYHVESESEPQYPPSYDIYRSMSVKMAGKKEKIVTHQSHSSHPDPRSKVTSYTTSTNSLSSYLSPPKPTALTRDQKQRFRDDHHSSDDDHHSVHEQQLHDLSQKFGPGIEVQKSLTFEITDPVDVAGLTQHIASHDLERRSDDKDGHLKPPTTTTASTSASSSSSDQTKKTAT</sequence>
<evidence type="ECO:0000256" key="1">
    <source>
        <dbReference type="SAM" id="MobiDB-lite"/>
    </source>
</evidence>
<name>A0ABD1DX51_CULPP</name>
<evidence type="ECO:0000313" key="4">
    <source>
        <dbReference type="Proteomes" id="UP001562425"/>
    </source>
</evidence>
<evidence type="ECO:0000313" key="3">
    <source>
        <dbReference type="EMBL" id="KAL1404029.1"/>
    </source>
</evidence>
<feature type="compositionally biased region" description="Basic and acidic residues" evidence="1">
    <location>
        <begin position="497"/>
        <end position="512"/>
    </location>
</feature>
<keyword evidence="4" id="KW-1185">Reference proteome</keyword>
<protein>
    <submittedName>
        <fullName evidence="3">Uncharacterized protein</fullName>
    </submittedName>
</protein>
<dbReference type="Proteomes" id="UP001562425">
    <property type="component" value="Unassembled WGS sequence"/>
</dbReference>
<dbReference type="EMBL" id="JBEHCU010000894">
    <property type="protein sequence ID" value="KAL1404029.1"/>
    <property type="molecule type" value="Genomic_DNA"/>
</dbReference>
<feature type="compositionally biased region" description="Basic and acidic residues" evidence="1">
    <location>
        <begin position="437"/>
        <end position="461"/>
    </location>
</feature>